<dbReference type="InterPro" id="IPR036890">
    <property type="entry name" value="HATPase_C_sf"/>
</dbReference>
<dbReference type="Pfam" id="PF02518">
    <property type="entry name" value="HATPase_c"/>
    <property type="match status" value="1"/>
</dbReference>
<dbReference type="Proteomes" id="UP000574133">
    <property type="component" value="Unassembled WGS sequence"/>
</dbReference>
<comment type="subcellular location">
    <subcellularLocation>
        <location evidence="1">Cell membrane</location>
        <topology evidence="1">Multi-pass membrane protein</topology>
    </subcellularLocation>
</comment>
<sequence>MAMTTALPLAILSGIVIYQVNLQIEKDKLYAENRIKQDLRRQIEEFADSLSGTAYRIYSNPNLIESIAYGKEFLSDSRTYDTVMDIREFFLSVYNQSPVQTVLGMYLIRNDEDETLGNFFPNLYPRLDPAYLRSLHRAMGAGGQRPLMRIVEQSPYDEPIFQFLYPVKFRGNPAGLLAIDIPEQDFRDKVEIYNPFYRGQVLITDVTGTIVYATDSGRIGQTIDKRENGRHSVSISQSLSDGSLTIDYTYQIDPSQLFYRSIAYIVILVAGLLALGISLGLSFNITKPIVQMYRSMARINKGDYNARVEVRTRDEIGFLGNQFNRMAETIQQLIEHDFKLRLMNQESQIKALQAQISPHFLFNTLQMMAGIAGVNKVPDLKLICQSLSQMYRYNMNIQNEWVRLRDEVMHIRHYLVIINKRFPNSIRYRMDLQAGSLDARIPRLILQPIVENAVEHGLAPSLHPRKLLKLSARIDPDQKMLYLSVLDNGKGMESSKLKDIERLLRVDQLQKAEGTIGLYNVHARIRLICGETYGIEIKSRQGVGTQVIYRLPIEEVSTG</sequence>
<evidence type="ECO:0000259" key="8">
    <source>
        <dbReference type="PROSITE" id="PS50885"/>
    </source>
</evidence>
<feature type="transmembrane region" description="Helical" evidence="7">
    <location>
        <begin position="262"/>
        <end position="286"/>
    </location>
</feature>
<dbReference type="GO" id="GO:0000155">
    <property type="term" value="F:phosphorelay sensor kinase activity"/>
    <property type="evidence" value="ECO:0007669"/>
    <property type="project" value="InterPro"/>
</dbReference>
<dbReference type="Pfam" id="PF00672">
    <property type="entry name" value="HAMP"/>
    <property type="match status" value="1"/>
</dbReference>
<dbReference type="PANTHER" id="PTHR34220:SF7">
    <property type="entry name" value="SENSOR HISTIDINE KINASE YPDA"/>
    <property type="match status" value="1"/>
</dbReference>
<evidence type="ECO:0000313" key="10">
    <source>
        <dbReference type="Proteomes" id="UP000574133"/>
    </source>
</evidence>
<dbReference type="CDD" id="cd06225">
    <property type="entry name" value="HAMP"/>
    <property type="match status" value="1"/>
</dbReference>
<gene>
    <name evidence="9" type="ORF">H4Q31_11395</name>
</gene>
<evidence type="ECO:0000256" key="3">
    <source>
        <dbReference type="ARBA" id="ARBA00022553"/>
    </source>
</evidence>
<organism evidence="9 10">
    <name type="scientific">Cohnella lubricantis</name>
    <dbReference type="NCBI Taxonomy" id="2163172"/>
    <lineage>
        <taxon>Bacteria</taxon>
        <taxon>Bacillati</taxon>
        <taxon>Bacillota</taxon>
        <taxon>Bacilli</taxon>
        <taxon>Bacillales</taxon>
        <taxon>Paenibacillaceae</taxon>
        <taxon>Cohnella</taxon>
    </lineage>
</organism>
<keyword evidence="6 7" id="KW-0472">Membrane</keyword>
<dbReference type="InterPro" id="IPR010559">
    <property type="entry name" value="Sig_transdc_His_kin_internal"/>
</dbReference>
<keyword evidence="3" id="KW-0597">Phosphoprotein</keyword>
<dbReference type="PROSITE" id="PS50885">
    <property type="entry name" value="HAMP"/>
    <property type="match status" value="1"/>
</dbReference>
<name>A0A841TF60_9BACL</name>
<evidence type="ECO:0000256" key="7">
    <source>
        <dbReference type="SAM" id="Phobius"/>
    </source>
</evidence>
<feature type="domain" description="HAMP" evidence="8">
    <location>
        <begin position="283"/>
        <end position="335"/>
    </location>
</feature>
<dbReference type="SUPFAM" id="SSF55874">
    <property type="entry name" value="ATPase domain of HSP90 chaperone/DNA topoisomerase II/histidine kinase"/>
    <property type="match status" value="1"/>
</dbReference>
<evidence type="ECO:0000256" key="4">
    <source>
        <dbReference type="ARBA" id="ARBA00022679"/>
    </source>
</evidence>
<evidence type="ECO:0000313" key="9">
    <source>
        <dbReference type="EMBL" id="MBB6677928.1"/>
    </source>
</evidence>
<dbReference type="SMART" id="SM00304">
    <property type="entry name" value="HAMP"/>
    <property type="match status" value="1"/>
</dbReference>
<evidence type="ECO:0000256" key="1">
    <source>
        <dbReference type="ARBA" id="ARBA00004651"/>
    </source>
</evidence>
<proteinExistence type="predicted"/>
<dbReference type="Pfam" id="PF06580">
    <property type="entry name" value="His_kinase"/>
    <property type="match status" value="1"/>
</dbReference>
<dbReference type="InterPro" id="IPR003660">
    <property type="entry name" value="HAMP_dom"/>
</dbReference>
<dbReference type="Gene3D" id="3.30.565.10">
    <property type="entry name" value="Histidine kinase-like ATPase, C-terminal domain"/>
    <property type="match status" value="1"/>
</dbReference>
<keyword evidence="10" id="KW-1185">Reference proteome</keyword>
<reference evidence="9 10" key="1">
    <citation type="submission" date="2020-08" db="EMBL/GenBank/DDBJ databases">
        <title>Cohnella phylogeny.</title>
        <authorList>
            <person name="Dunlap C."/>
        </authorList>
    </citation>
    <scope>NUCLEOTIDE SEQUENCE [LARGE SCALE GENOMIC DNA]</scope>
    <source>
        <strain evidence="9 10">DSM 103658</strain>
    </source>
</reference>
<protein>
    <submittedName>
        <fullName evidence="9">Histidine kinase</fullName>
    </submittedName>
</protein>
<dbReference type="InterPro" id="IPR050640">
    <property type="entry name" value="Bact_2-comp_sensor_kinase"/>
</dbReference>
<keyword evidence="4" id="KW-0808">Transferase</keyword>
<dbReference type="EMBL" id="JACJVN010000040">
    <property type="protein sequence ID" value="MBB6677928.1"/>
    <property type="molecule type" value="Genomic_DNA"/>
</dbReference>
<dbReference type="SUPFAM" id="SSF158472">
    <property type="entry name" value="HAMP domain-like"/>
    <property type="match status" value="1"/>
</dbReference>
<dbReference type="SMART" id="SM00387">
    <property type="entry name" value="HATPase_c"/>
    <property type="match status" value="1"/>
</dbReference>
<dbReference type="Gene3D" id="6.10.340.10">
    <property type="match status" value="1"/>
</dbReference>
<dbReference type="RefSeq" id="WP_185179205.1">
    <property type="nucleotide sequence ID" value="NZ_CBCSEP010000031.1"/>
</dbReference>
<evidence type="ECO:0000256" key="6">
    <source>
        <dbReference type="ARBA" id="ARBA00023136"/>
    </source>
</evidence>
<keyword evidence="7" id="KW-1133">Transmembrane helix</keyword>
<comment type="caution">
    <text evidence="9">The sequence shown here is derived from an EMBL/GenBank/DDBJ whole genome shotgun (WGS) entry which is preliminary data.</text>
</comment>
<dbReference type="InterPro" id="IPR003594">
    <property type="entry name" value="HATPase_dom"/>
</dbReference>
<accession>A0A841TF60</accession>
<dbReference type="PANTHER" id="PTHR34220">
    <property type="entry name" value="SENSOR HISTIDINE KINASE YPDA"/>
    <property type="match status" value="1"/>
</dbReference>
<keyword evidence="7" id="KW-0812">Transmembrane</keyword>
<keyword evidence="5 9" id="KW-0418">Kinase</keyword>
<dbReference type="GO" id="GO:0005886">
    <property type="term" value="C:plasma membrane"/>
    <property type="evidence" value="ECO:0007669"/>
    <property type="project" value="UniProtKB-SubCell"/>
</dbReference>
<evidence type="ECO:0000256" key="5">
    <source>
        <dbReference type="ARBA" id="ARBA00022777"/>
    </source>
</evidence>
<keyword evidence="2" id="KW-1003">Cell membrane</keyword>
<evidence type="ECO:0000256" key="2">
    <source>
        <dbReference type="ARBA" id="ARBA00022475"/>
    </source>
</evidence>
<dbReference type="AlphaFoldDB" id="A0A841TF60"/>